<feature type="transmembrane region" description="Helical" evidence="8">
    <location>
        <begin position="155"/>
        <end position="178"/>
    </location>
</feature>
<evidence type="ECO:0000313" key="11">
    <source>
        <dbReference type="Proteomes" id="UP000560658"/>
    </source>
</evidence>
<feature type="transmembrane region" description="Helical" evidence="8">
    <location>
        <begin position="27"/>
        <end position="46"/>
    </location>
</feature>
<dbReference type="Pfam" id="PF02080">
    <property type="entry name" value="TrkA_C"/>
    <property type="match status" value="2"/>
</dbReference>
<feature type="transmembrane region" description="Helical" evidence="8">
    <location>
        <begin position="469"/>
        <end position="493"/>
    </location>
</feature>
<evidence type="ECO:0000256" key="3">
    <source>
        <dbReference type="ARBA" id="ARBA00022448"/>
    </source>
</evidence>
<name>A0A840CTW7_9BACE</name>
<evidence type="ECO:0000256" key="1">
    <source>
        <dbReference type="ARBA" id="ARBA00004141"/>
    </source>
</evidence>
<feature type="transmembrane region" description="Helical" evidence="8">
    <location>
        <begin position="267"/>
        <end position="288"/>
    </location>
</feature>
<dbReference type="Pfam" id="PF00999">
    <property type="entry name" value="Na_H_Exchanger"/>
    <property type="match status" value="1"/>
</dbReference>
<dbReference type="Gene3D" id="3.30.70.1450">
    <property type="entry name" value="Regulator of K+ conductance, C-terminal domain"/>
    <property type="match status" value="2"/>
</dbReference>
<dbReference type="GO" id="GO:0008324">
    <property type="term" value="F:monoatomic cation transmembrane transporter activity"/>
    <property type="evidence" value="ECO:0007669"/>
    <property type="project" value="InterPro"/>
</dbReference>
<feature type="transmembrane region" description="Helical" evidence="8">
    <location>
        <begin position="499"/>
        <end position="516"/>
    </location>
</feature>
<dbReference type="PANTHER" id="PTHR42751:SF3">
    <property type="entry name" value="SODIUM_GLUTAMATE SYMPORTER"/>
    <property type="match status" value="1"/>
</dbReference>
<evidence type="ECO:0000256" key="6">
    <source>
        <dbReference type="ARBA" id="ARBA00022989"/>
    </source>
</evidence>
<keyword evidence="3" id="KW-0813">Transport</keyword>
<dbReference type="GO" id="GO:0015297">
    <property type="term" value="F:antiporter activity"/>
    <property type="evidence" value="ECO:0007669"/>
    <property type="project" value="InterPro"/>
</dbReference>
<keyword evidence="11" id="KW-1185">Reference proteome</keyword>
<protein>
    <submittedName>
        <fullName evidence="10">CPA2 family monovalent cation:H+ antiporter-2</fullName>
    </submittedName>
</protein>
<dbReference type="InterPro" id="IPR038770">
    <property type="entry name" value="Na+/solute_symporter_sf"/>
</dbReference>
<dbReference type="InterPro" id="IPR006037">
    <property type="entry name" value="RCK_C"/>
</dbReference>
<gene>
    <name evidence="10" type="ORF">GGR06_000521</name>
</gene>
<reference evidence="10" key="1">
    <citation type="submission" date="2020-08" db="EMBL/GenBank/DDBJ databases">
        <title>Genomic Encyclopedia of Type Strains, Phase IV (KMG-IV): sequencing the most valuable type-strain genomes for metagenomic binning, comparative biology and taxonomic classification.</title>
        <authorList>
            <person name="Goeker M."/>
        </authorList>
    </citation>
    <scope>NUCLEOTIDE SEQUENCE [LARGE SCALE GENOMIC DNA]</scope>
    <source>
        <strain evidence="10">DSM 105720</strain>
    </source>
</reference>
<feature type="transmembrane region" description="Helical" evidence="8">
    <location>
        <begin position="118"/>
        <end position="143"/>
    </location>
</feature>
<feature type="transmembrane region" description="Helical" evidence="8">
    <location>
        <begin position="300"/>
        <end position="320"/>
    </location>
</feature>
<keyword evidence="6 8" id="KW-1133">Transmembrane helix</keyword>
<feature type="transmembrane region" description="Helical" evidence="8">
    <location>
        <begin position="426"/>
        <end position="448"/>
    </location>
</feature>
<dbReference type="GO" id="GO:1902600">
    <property type="term" value="P:proton transmembrane transport"/>
    <property type="evidence" value="ECO:0007669"/>
    <property type="project" value="InterPro"/>
</dbReference>
<feature type="transmembrane region" description="Helical" evidence="8">
    <location>
        <begin position="326"/>
        <end position="346"/>
    </location>
</feature>
<evidence type="ECO:0000256" key="8">
    <source>
        <dbReference type="SAM" id="Phobius"/>
    </source>
</evidence>
<feature type="transmembrane region" description="Helical" evidence="8">
    <location>
        <begin position="58"/>
        <end position="76"/>
    </location>
</feature>
<keyword evidence="7 8" id="KW-0472">Membrane</keyword>
<dbReference type="PANTHER" id="PTHR42751">
    <property type="entry name" value="SODIUM/HYDROGEN EXCHANGER FAMILY/TRKA DOMAIN PROTEIN"/>
    <property type="match status" value="1"/>
</dbReference>
<feature type="transmembrane region" description="Helical" evidence="8">
    <location>
        <begin position="190"/>
        <end position="206"/>
    </location>
</feature>
<evidence type="ECO:0000256" key="4">
    <source>
        <dbReference type="ARBA" id="ARBA00022538"/>
    </source>
</evidence>
<feature type="transmembrane region" description="Helical" evidence="8">
    <location>
        <begin position="395"/>
        <end position="414"/>
    </location>
</feature>
<evidence type="ECO:0000259" key="9">
    <source>
        <dbReference type="PROSITE" id="PS51202"/>
    </source>
</evidence>
<feature type="transmembrane region" description="Helical" evidence="8">
    <location>
        <begin position="88"/>
        <end position="106"/>
    </location>
</feature>
<dbReference type="InterPro" id="IPR006153">
    <property type="entry name" value="Cation/H_exchanger_TM"/>
</dbReference>
<dbReference type="Gene3D" id="1.20.1530.20">
    <property type="match status" value="1"/>
</dbReference>
<keyword evidence="4" id="KW-0633">Potassium transport</keyword>
<proteinExistence type="inferred from homology"/>
<feature type="domain" description="RCK C-terminal" evidence="9">
    <location>
        <begin position="550"/>
        <end position="634"/>
    </location>
</feature>
<feature type="domain" description="RCK C-terminal" evidence="9">
    <location>
        <begin position="638"/>
        <end position="719"/>
    </location>
</feature>
<comment type="similarity">
    <text evidence="2">Belongs to the monovalent cation:proton antiporter 2 (CPA2) transporter (TC 2.A.37) family.</text>
</comment>
<comment type="caution">
    <text evidence="10">The sequence shown here is derived from an EMBL/GenBank/DDBJ whole genome shotgun (WGS) entry which is preliminary data.</text>
</comment>
<dbReference type="SUPFAM" id="SSF116726">
    <property type="entry name" value="TrkA C-terminal domain-like"/>
    <property type="match status" value="2"/>
</dbReference>
<dbReference type="EMBL" id="JACIER010000002">
    <property type="protein sequence ID" value="MBB4042756.1"/>
    <property type="molecule type" value="Genomic_DNA"/>
</dbReference>
<evidence type="ECO:0000256" key="2">
    <source>
        <dbReference type="ARBA" id="ARBA00005551"/>
    </source>
</evidence>
<evidence type="ECO:0000256" key="7">
    <source>
        <dbReference type="ARBA" id="ARBA00023136"/>
    </source>
</evidence>
<evidence type="ECO:0000313" key="10">
    <source>
        <dbReference type="EMBL" id="MBB4042756.1"/>
    </source>
</evidence>
<sequence>MLGYIVAGLLAGPYINIFPTVVDMESVNIWAEIGVVFLLFALGLEFSFKKLVNVGSSAFITAITEVITMLIVGFLVGRLLSWSVMDSIFLGGMLSMSSTTIIIKAFDDLGLRKQHFTTIVFGTLVVEDLIAILMMVLLSTMAVSQEFVGEELFMSILKVGFFLILWFLIGIFLIPAFLKKTRKLMNNETLLIIALGLCLGMVVLATKTGFSAALGAFIMGSILAETVEAEHIEHIIQPVKDLFGAIFFVSVGMLVNPAVLIDYSWPIIIITLVTIFGKATFSTFGVLLSGQPLKTSIKSGFSLAQIGEFAFIIAALGVSLKVLDDYVYPIIVAVSVITTFTTPYFIRLAEPFSEWLYKVLPPRAKDFLASYTSGKKTVNHDSDWKKLFKAHLGKGVIYTVLLTAILLLSIHVVYPMIQNRVDSISFWGRVGVSVGTLLLMAPFLWALISNKYNSPNLFMSLWKDSKYNRGRLVALVLSRITIAIVFVSAVLIYYLQLNYGVGIIIAVAVLIFILLFRSNLNQYSKIESHFLTNLNERETAMRKRSPLKSSFHDEFSEKDIHLLPIEVSPYSQLVGKPLSTLALREKFGINIVKIIRGDVKIQIPSGDECFYPQDQVVAVGTDDQLARFREQMEVVPAGQQKTESSKEVDLHSFTVDDSFPFLGKTVIASQIGEKFNSLVVAIERNDELISLSKDTTFELNDLVWVVGEREKVRTMLQLA</sequence>
<comment type="subcellular location">
    <subcellularLocation>
        <location evidence="1">Membrane</location>
        <topology evidence="1">Multi-pass membrane protein</topology>
    </subcellularLocation>
</comment>
<keyword evidence="4" id="KW-0406">Ion transport</keyword>
<keyword evidence="4" id="KW-0630">Potassium</keyword>
<accession>A0A840CTW7</accession>
<dbReference type="PROSITE" id="PS51202">
    <property type="entry name" value="RCK_C"/>
    <property type="match status" value="2"/>
</dbReference>
<keyword evidence="5 8" id="KW-0812">Transmembrane</keyword>
<dbReference type="AlphaFoldDB" id="A0A840CTW7"/>
<dbReference type="GO" id="GO:0006813">
    <property type="term" value="P:potassium ion transport"/>
    <property type="evidence" value="ECO:0007669"/>
    <property type="project" value="UniProtKB-KW"/>
</dbReference>
<dbReference type="Proteomes" id="UP000560658">
    <property type="component" value="Unassembled WGS sequence"/>
</dbReference>
<dbReference type="GO" id="GO:0016020">
    <property type="term" value="C:membrane"/>
    <property type="evidence" value="ECO:0007669"/>
    <property type="project" value="UniProtKB-SubCell"/>
</dbReference>
<organism evidence="10 11">
    <name type="scientific">Bacteroides reticulotermitis</name>
    <dbReference type="NCBI Taxonomy" id="1133319"/>
    <lineage>
        <taxon>Bacteria</taxon>
        <taxon>Pseudomonadati</taxon>
        <taxon>Bacteroidota</taxon>
        <taxon>Bacteroidia</taxon>
        <taxon>Bacteroidales</taxon>
        <taxon>Bacteroidaceae</taxon>
        <taxon>Bacteroides</taxon>
    </lineage>
</organism>
<evidence type="ECO:0000256" key="5">
    <source>
        <dbReference type="ARBA" id="ARBA00022692"/>
    </source>
</evidence>
<dbReference type="InterPro" id="IPR036721">
    <property type="entry name" value="RCK_C_sf"/>
</dbReference>
<feature type="transmembrane region" description="Helical" evidence="8">
    <location>
        <begin position="242"/>
        <end position="261"/>
    </location>
</feature>